<dbReference type="VEuPathDB" id="FungiDB:JI435_441620"/>
<reference evidence="5" key="1">
    <citation type="journal article" date="2021" name="BMC Genomics">
        <title>Chromosome-level genome assembly and manually-curated proteome of model necrotroph Parastagonospora nodorum Sn15 reveals a genome-wide trove of candidate effector homologs, and redundancy of virulence-related functions within an accessory chromosome.</title>
        <authorList>
            <person name="Bertazzoni S."/>
            <person name="Jones D.A.B."/>
            <person name="Phan H.T."/>
            <person name="Tan K.-C."/>
            <person name="Hane J.K."/>
        </authorList>
    </citation>
    <scope>NUCLEOTIDE SEQUENCE [LARGE SCALE GENOMIC DNA]</scope>
    <source>
        <strain evidence="5">SN15 / ATCC MYA-4574 / FGSC 10173)</strain>
    </source>
</reference>
<dbReference type="AlphaFoldDB" id="A0A7U2FDA5"/>
<protein>
    <recommendedName>
        <fullName evidence="3">FAD/NAD(P)-binding domain-containing protein</fullName>
    </recommendedName>
</protein>
<dbReference type="OrthoDB" id="4367626at2759"/>
<comment type="similarity">
    <text evidence="1">Belongs to the GMC oxidoreductase family.</text>
</comment>
<name>A0A7U2FDA5_PHANO</name>
<evidence type="ECO:0000256" key="1">
    <source>
        <dbReference type="ARBA" id="ARBA00010790"/>
    </source>
</evidence>
<dbReference type="Pfam" id="PF07992">
    <property type="entry name" value="Pyr_redox_2"/>
    <property type="match status" value="1"/>
</dbReference>
<dbReference type="SUPFAM" id="SSF51905">
    <property type="entry name" value="FAD/NAD(P)-binding domain"/>
    <property type="match status" value="1"/>
</dbReference>
<feature type="chain" id="PRO_5031548765" description="FAD/NAD(P)-binding domain-containing protein" evidence="2">
    <location>
        <begin position="20"/>
        <end position="135"/>
    </location>
</feature>
<evidence type="ECO:0000256" key="2">
    <source>
        <dbReference type="SAM" id="SignalP"/>
    </source>
</evidence>
<dbReference type="GO" id="GO:0016491">
    <property type="term" value="F:oxidoreductase activity"/>
    <property type="evidence" value="ECO:0007669"/>
    <property type="project" value="InterPro"/>
</dbReference>
<keyword evidence="2" id="KW-0732">Signal</keyword>
<feature type="domain" description="FAD/NAD(P)-binding" evidence="3">
    <location>
        <begin position="38"/>
        <end position="71"/>
    </location>
</feature>
<dbReference type="InterPro" id="IPR023753">
    <property type="entry name" value="FAD/NAD-binding_dom"/>
</dbReference>
<organism evidence="4 5">
    <name type="scientific">Phaeosphaeria nodorum (strain SN15 / ATCC MYA-4574 / FGSC 10173)</name>
    <name type="common">Glume blotch fungus</name>
    <name type="synonym">Parastagonospora nodorum</name>
    <dbReference type="NCBI Taxonomy" id="321614"/>
    <lineage>
        <taxon>Eukaryota</taxon>
        <taxon>Fungi</taxon>
        <taxon>Dikarya</taxon>
        <taxon>Ascomycota</taxon>
        <taxon>Pezizomycotina</taxon>
        <taxon>Dothideomycetes</taxon>
        <taxon>Pleosporomycetidae</taxon>
        <taxon>Pleosporales</taxon>
        <taxon>Pleosporineae</taxon>
        <taxon>Phaeosphaeriaceae</taxon>
        <taxon>Parastagonospora</taxon>
    </lineage>
</organism>
<accession>A0A7U2FDA5</accession>
<dbReference type="Gene3D" id="3.50.50.60">
    <property type="entry name" value="FAD/NAD(P)-binding domain"/>
    <property type="match status" value="1"/>
</dbReference>
<keyword evidence="5" id="KW-1185">Reference proteome</keyword>
<sequence>MTPLFTLVVGLILASISTSTPIKPTSRADSRQVRDATFDYVVIGGGTAGMVIATTLARASYSVALVEAGGVYEDDIGDLGTTPAFAIYGAGASPDDVLPAVDWGFVTTPQAEVALCPRQNARWQACILQFCPLFV</sequence>
<dbReference type="PANTHER" id="PTHR11552:SF228">
    <property type="entry name" value="GLUCOSE-METHANOL-CHOLINE OXIDOREDUCTASE N-TERMINAL DOMAIN-CONTAINING PROTEIN"/>
    <property type="match status" value="1"/>
</dbReference>
<evidence type="ECO:0000313" key="5">
    <source>
        <dbReference type="Proteomes" id="UP000663193"/>
    </source>
</evidence>
<evidence type="ECO:0000313" key="4">
    <source>
        <dbReference type="EMBL" id="QRD03158.1"/>
    </source>
</evidence>
<dbReference type="EMBL" id="CP069037">
    <property type="protein sequence ID" value="QRD03158.1"/>
    <property type="molecule type" value="Genomic_DNA"/>
</dbReference>
<dbReference type="PANTHER" id="PTHR11552">
    <property type="entry name" value="GLUCOSE-METHANOL-CHOLINE GMC OXIDOREDUCTASE"/>
    <property type="match status" value="1"/>
</dbReference>
<dbReference type="GO" id="GO:0050660">
    <property type="term" value="F:flavin adenine dinucleotide binding"/>
    <property type="evidence" value="ECO:0007669"/>
    <property type="project" value="InterPro"/>
</dbReference>
<proteinExistence type="inferred from homology"/>
<gene>
    <name evidence="4" type="ORF">JI435_441620</name>
</gene>
<dbReference type="InterPro" id="IPR036188">
    <property type="entry name" value="FAD/NAD-bd_sf"/>
</dbReference>
<feature type="signal peptide" evidence="2">
    <location>
        <begin position="1"/>
        <end position="19"/>
    </location>
</feature>
<evidence type="ECO:0000259" key="3">
    <source>
        <dbReference type="Pfam" id="PF07992"/>
    </source>
</evidence>
<dbReference type="InterPro" id="IPR012132">
    <property type="entry name" value="GMC_OxRdtase"/>
</dbReference>
<dbReference type="Proteomes" id="UP000663193">
    <property type="component" value="Chromosome 15"/>
</dbReference>